<feature type="transmembrane region" description="Helical" evidence="1">
    <location>
        <begin position="157"/>
        <end position="178"/>
    </location>
</feature>
<keyword evidence="1" id="KW-0812">Transmembrane</keyword>
<keyword evidence="1" id="KW-0472">Membrane</keyword>
<evidence type="ECO:0000313" key="2">
    <source>
        <dbReference type="EMBL" id="ALS36501.1"/>
    </source>
</evidence>
<feature type="transmembrane region" description="Helical" evidence="1">
    <location>
        <begin position="198"/>
        <end position="216"/>
    </location>
</feature>
<feature type="transmembrane region" description="Helical" evidence="1">
    <location>
        <begin position="426"/>
        <end position="447"/>
    </location>
</feature>
<gene>
    <name evidence="2" type="ORF">ATZ35_04800</name>
</gene>
<feature type="transmembrane region" description="Helical" evidence="1">
    <location>
        <begin position="290"/>
        <end position="311"/>
    </location>
</feature>
<dbReference type="RefSeq" id="WP_208929743.1">
    <property type="nucleotide sequence ID" value="NZ_CP013655.1"/>
</dbReference>
<feature type="transmembrane region" description="Helical" evidence="1">
    <location>
        <begin position="323"/>
        <end position="350"/>
    </location>
</feature>
<feature type="transmembrane region" description="Helical" evidence="1">
    <location>
        <begin position="253"/>
        <end position="278"/>
    </location>
</feature>
<feature type="transmembrane region" description="Helical" evidence="1">
    <location>
        <begin position="43"/>
        <end position="60"/>
    </location>
</feature>
<evidence type="ECO:0000256" key="1">
    <source>
        <dbReference type="SAM" id="Phobius"/>
    </source>
</evidence>
<dbReference type="AlphaFoldDB" id="A0A0U2LV18"/>
<evidence type="ECO:0008006" key="4">
    <source>
        <dbReference type="Google" id="ProtNLM"/>
    </source>
</evidence>
<evidence type="ECO:0000313" key="3">
    <source>
        <dbReference type="Proteomes" id="UP000067523"/>
    </source>
</evidence>
<feature type="transmembrane region" description="Helical" evidence="1">
    <location>
        <begin position="72"/>
        <end position="90"/>
    </location>
</feature>
<protein>
    <recommendedName>
        <fullName evidence="4">MFS transporter</fullName>
    </recommendedName>
</protein>
<dbReference type="Proteomes" id="UP000067523">
    <property type="component" value="Chromosome"/>
</dbReference>
<feature type="transmembrane region" description="Helical" evidence="1">
    <location>
        <begin position="135"/>
        <end position="151"/>
    </location>
</feature>
<keyword evidence="3" id="KW-1185">Reference proteome</keyword>
<sequence>MSKLKELARNCLQVAPFILSNTVIFIPYFLFLSLSDGTTMERILPFVLFYTFRMTGIFLLKSFKLALTSFNVLIISILIGGAGCLIGVLGQFYFPAYLFSAVLLGLSASWLPAANTTVNYHEKRQGYSALTGRKYLFILLILGGVIASLMLTKELRIPLVLGEYTLLYIAAYHTVTHYPDYEIDFNEVNQQVVSLKEFFLFLGFFVLLLFIRSARLLFDPQLLDAGIIGFSGLFLITAWYLNRQRKMWKLPIWLNLLTFANGMCMNFLLLFGTFYVSLRLGIDRLTVNLYVPYILGIIASAIVIKFLYRLLPNVDPRIIHLGGFIFSLFLLLFRPLFPLGIFLLSCFISATGNFLNREYYQNESLPQDTRIITKYSTQTKGSVTHQLLLMSVLWLLAKQAHLPVKTVLQITAHRTHNPAALQVVEYVHVISIIGLMLFFAFTFYEVLKENKHQSHEQNESK</sequence>
<proteinExistence type="predicted"/>
<dbReference type="STRING" id="118060.ATZ35_04800"/>
<reference evidence="3" key="1">
    <citation type="submission" date="2015-12" db="EMBL/GenBank/DDBJ databases">
        <authorList>
            <person name="Lauer A."/>
            <person name="Humrighouse B."/>
            <person name="Loparev V."/>
            <person name="Shewmaker P.L."/>
            <person name="Whitney A.M."/>
            <person name="McLaughlin R.W."/>
        </authorList>
    </citation>
    <scope>NUCLEOTIDE SEQUENCE [LARGE SCALE GENOMIC DNA]</scope>
    <source>
        <strain evidence="3">LMG 26678</strain>
    </source>
</reference>
<feature type="transmembrane region" description="Helical" evidence="1">
    <location>
        <begin position="96"/>
        <end position="114"/>
    </location>
</feature>
<name>A0A0U2LV18_9ENTE</name>
<keyword evidence="1" id="KW-1133">Transmembrane helix</keyword>
<accession>A0A0U2LV18</accession>
<feature type="transmembrane region" description="Helical" evidence="1">
    <location>
        <begin position="12"/>
        <end position="31"/>
    </location>
</feature>
<organism evidence="2 3">
    <name type="scientific">Enterococcus rotai</name>
    <dbReference type="NCBI Taxonomy" id="118060"/>
    <lineage>
        <taxon>Bacteria</taxon>
        <taxon>Bacillati</taxon>
        <taxon>Bacillota</taxon>
        <taxon>Bacilli</taxon>
        <taxon>Lactobacillales</taxon>
        <taxon>Enterococcaceae</taxon>
        <taxon>Enterococcus</taxon>
    </lineage>
</organism>
<dbReference type="KEGG" id="erx:ATZ35_04800"/>
<dbReference type="EMBL" id="CP013655">
    <property type="protein sequence ID" value="ALS36501.1"/>
    <property type="molecule type" value="Genomic_DNA"/>
</dbReference>
<feature type="transmembrane region" description="Helical" evidence="1">
    <location>
        <begin position="222"/>
        <end position="241"/>
    </location>
</feature>